<proteinExistence type="predicted"/>
<name>A0A3B0U691_9ZZZZ</name>
<reference evidence="1" key="1">
    <citation type="submission" date="2018-06" db="EMBL/GenBank/DDBJ databases">
        <authorList>
            <person name="Zhirakovskaya E."/>
        </authorList>
    </citation>
    <scope>NUCLEOTIDE SEQUENCE</scope>
</reference>
<sequence>MRALIYFLAVGLFIIGCSSTTKTITTNNTKLPEEAVIIANDSLEYEITIIDLGFKLYLNTIAKPANYYSQKYYETKNQFYVTRWNIRAQNPLRYDDSIYENTIDYDFNTDYGLDVNYKLYNYFKFVEYKYHQVF</sequence>
<evidence type="ECO:0000313" key="1">
    <source>
        <dbReference type="EMBL" id="VAW24570.1"/>
    </source>
</evidence>
<protein>
    <recommendedName>
        <fullName evidence="2">Lipoprotein</fullName>
    </recommendedName>
</protein>
<organism evidence="1">
    <name type="scientific">hydrothermal vent metagenome</name>
    <dbReference type="NCBI Taxonomy" id="652676"/>
    <lineage>
        <taxon>unclassified sequences</taxon>
        <taxon>metagenomes</taxon>
        <taxon>ecological metagenomes</taxon>
    </lineage>
</organism>
<gene>
    <name evidence="1" type="ORF">MNBD_BACTEROID04-1665</name>
</gene>
<dbReference type="InterPro" id="IPR046144">
    <property type="entry name" value="DUF6146"/>
</dbReference>
<dbReference type="PROSITE" id="PS51257">
    <property type="entry name" value="PROKAR_LIPOPROTEIN"/>
    <property type="match status" value="1"/>
</dbReference>
<dbReference type="AlphaFoldDB" id="A0A3B0U691"/>
<dbReference type="Pfam" id="PF19643">
    <property type="entry name" value="DUF6146"/>
    <property type="match status" value="1"/>
</dbReference>
<accession>A0A3B0U691</accession>
<dbReference type="EMBL" id="UOER01000278">
    <property type="protein sequence ID" value="VAW24570.1"/>
    <property type="molecule type" value="Genomic_DNA"/>
</dbReference>
<evidence type="ECO:0008006" key="2">
    <source>
        <dbReference type="Google" id="ProtNLM"/>
    </source>
</evidence>